<name>T1H928_RHOPR</name>
<dbReference type="EMBL" id="ACPB03013323">
    <property type="status" value="NOT_ANNOTATED_CDS"/>
    <property type="molecule type" value="Genomic_DNA"/>
</dbReference>
<sequence length="78" mass="8860">MEARYCIEECVYKGMGLLDESGTALNHQRLTQELNRAVTGAGLWESAMQQAITSCSGATGVYLFFFFKKKKYYISYLK</sequence>
<keyword evidence="2" id="KW-1185">Reference proteome</keyword>
<reference evidence="1" key="1">
    <citation type="submission" date="2015-05" db="UniProtKB">
        <authorList>
            <consortium name="EnsemblMetazoa"/>
        </authorList>
    </citation>
    <scope>IDENTIFICATION</scope>
</reference>
<evidence type="ECO:0000313" key="2">
    <source>
        <dbReference type="Proteomes" id="UP000015103"/>
    </source>
</evidence>
<dbReference type="Proteomes" id="UP000015103">
    <property type="component" value="Unassembled WGS sequence"/>
</dbReference>
<dbReference type="VEuPathDB" id="VectorBase:RPRC000527"/>
<dbReference type="AlphaFoldDB" id="T1H928"/>
<dbReference type="InParanoid" id="T1H928"/>
<dbReference type="EnsemblMetazoa" id="RPRC000527-RA">
    <property type="protein sequence ID" value="RPRC000527-PA"/>
    <property type="gene ID" value="RPRC000527"/>
</dbReference>
<accession>T1H928</accession>
<dbReference type="Gene3D" id="1.10.238.270">
    <property type="match status" value="1"/>
</dbReference>
<proteinExistence type="predicted"/>
<organism evidence="1 2">
    <name type="scientific">Rhodnius prolixus</name>
    <name type="common">Triatomid bug</name>
    <dbReference type="NCBI Taxonomy" id="13249"/>
    <lineage>
        <taxon>Eukaryota</taxon>
        <taxon>Metazoa</taxon>
        <taxon>Ecdysozoa</taxon>
        <taxon>Arthropoda</taxon>
        <taxon>Hexapoda</taxon>
        <taxon>Insecta</taxon>
        <taxon>Pterygota</taxon>
        <taxon>Neoptera</taxon>
        <taxon>Paraneoptera</taxon>
        <taxon>Hemiptera</taxon>
        <taxon>Heteroptera</taxon>
        <taxon>Panheteroptera</taxon>
        <taxon>Cimicomorpha</taxon>
        <taxon>Reduviidae</taxon>
        <taxon>Triatominae</taxon>
        <taxon>Rhodnius</taxon>
    </lineage>
</organism>
<evidence type="ECO:0000313" key="1">
    <source>
        <dbReference type="EnsemblMetazoa" id="RPRC000527-PA"/>
    </source>
</evidence>
<dbReference type="HOGENOM" id="CLU_2625070_0_0_1"/>
<protein>
    <submittedName>
        <fullName evidence="1">Uncharacterized protein</fullName>
    </submittedName>
</protein>